<dbReference type="AlphaFoldDB" id="V5ZCA9"/>
<organism evidence="1 2">
    <name type="scientific">Erwinia piriflorinigrans CFBP 5888</name>
    <dbReference type="NCBI Taxonomy" id="1161919"/>
    <lineage>
        <taxon>Bacteria</taxon>
        <taxon>Pseudomonadati</taxon>
        <taxon>Pseudomonadota</taxon>
        <taxon>Gammaproteobacteria</taxon>
        <taxon>Enterobacterales</taxon>
        <taxon>Erwiniaceae</taxon>
        <taxon>Erwinia</taxon>
    </lineage>
</organism>
<reference evidence="1 2" key="1">
    <citation type="journal article" date="2013" name="Syst. Appl. Microbiol.">
        <title>Phylogenetic position and virulence apparatus of the pear flower necrosis pathogen Erwinia piriflorinigrans CFBP 5888T as assessed by comparative genomics.</title>
        <authorList>
            <person name="Smits T.H."/>
            <person name="Rezzonico F."/>
            <person name="Lopez M.M."/>
            <person name="Blom J."/>
            <person name="Goesmann A."/>
            <person name="Frey J.E."/>
            <person name="Duffy B."/>
        </authorList>
    </citation>
    <scope>NUCLEOTIDE SEQUENCE [LARGE SCALE GENOMIC DNA]</scope>
    <source>
        <strain evidence="2">CFBP5888</strain>
    </source>
</reference>
<keyword evidence="2" id="KW-1185">Reference proteome</keyword>
<evidence type="ECO:0000313" key="2">
    <source>
        <dbReference type="Proteomes" id="UP000018217"/>
    </source>
</evidence>
<evidence type="ECO:0000313" key="1">
    <source>
        <dbReference type="EMBL" id="CCG88561.1"/>
    </source>
</evidence>
<gene>
    <name evidence="1" type="ORF">EPIR_3198</name>
</gene>
<dbReference type="STRING" id="1161919.EPIR_3198"/>
<dbReference type="Proteomes" id="UP000018217">
    <property type="component" value="Unassembled WGS sequence"/>
</dbReference>
<protein>
    <submittedName>
        <fullName evidence="1">Uncharacterized protein</fullName>
    </submittedName>
</protein>
<proteinExistence type="predicted"/>
<accession>V5ZCA9</accession>
<comment type="caution">
    <text evidence="1">The sequence shown here is derived from an EMBL/GenBank/DDBJ whole genome shotgun (WGS) entry which is preliminary data.</text>
</comment>
<dbReference type="EMBL" id="CAHS01000021">
    <property type="protein sequence ID" value="CCG88561.1"/>
    <property type="molecule type" value="Genomic_DNA"/>
</dbReference>
<sequence>MHSGYLSFVGDTLSCRFGTPDLLEVISTRSLSLMVQSDMMIIIVDLWPDNVLLRLVT</sequence>
<name>V5ZCA9_9GAMM</name>